<dbReference type="VEuPathDB" id="ToxoDB:ETH_00013685"/>
<dbReference type="EMBL" id="HG675754">
    <property type="protein sequence ID" value="CDJ43166.1"/>
    <property type="molecule type" value="Genomic_DNA"/>
</dbReference>
<organism evidence="2 3">
    <name type="scientific">Eimeria tenella</name>
    <name type="common">Coccidian parasite</name>
    <dbReference type="NCBI Taxonomy" id="5802"/>
    <lineage>
        <taxon>Eukaryota</taxon>
        <taxon>Sar</taxon>
        <taxon>Alveolata</taxon>
        <taxon>Apicomplexa</taxon>
        <taxon>Conoidasida</taxon>
        <taxon>Coccidia</taxon>
        <taxon>Eucoccidiorida</taxon>
        <taxon>Eimeriorina</taxon>
        <taxon>Eimeriidae</taxon>
        <taxon>Eimeria</taxon>
    </lineage>
</organism>
<evidence type="ECO:0000256" key="1">
    <source>
        <dbReference type="SAM" id="MobiDB-lite"/>
    </source>
</evidence>
<feature type="compositionally biased region" description="Basic and acidic residues" evidence="1">
    <location>
        <begin position="498"/>
        <end position="516"/>
    </location>
</feature>
<name>U6KYX6_EIMTE</name>
<dbReference type="AlphaFoldDB" id="U6KYX6"/>
<proteinExistence type="predicted"/>
<dbReference type="OMA" id="RKHYAVF"/>
<protein>
    <submittedName>
        <fullName evidence="2">Uncharacterized protein</fullName>
    </submittedName>
</protein>
<gene>
    <name evidence="2" type="ORF">ETH_00013685</name>
</gene>
<feature type="compositionally biased region" description="Low complexity" evidence="1">
    <location>
        <begin position="525"/>
        <end position="536"/>
    </location>
</feature>
<feature type="compositionally biased region" description="Polar residues" evidence="1">
    <location>
        <begin position="714"/>
        <end position="726"/>
    </location>
</feature>
<evidence type="ECO:0000313" key="2">
    <source>
        <dbReference type="EMBL" id="CDJ43166.1"/>
    </source>
</evidence>
<feature type="compositionally biased region" description="Polar residues" evidence="1">
    <location>
        <begin position="644"/>
        <end position="653"/>
    </location>
</feature>
<reference evidence="2" key="1">
    <citation type="submission" date="2013-10" db="EMBL/GenBank/DDBJ databases">
        <title>Genomic analysis of the causative agents of coccidiosis in chickens.</title>
        <authorList>
            <person name="Reid A.J."/>
            <person name="Blake D."/>
            <person name="Billington K."/>
            <person name="Browne H."/>
            <person name="Dunn M."/>
            <person name="Hung S."/>
            <person name="Kawahara F."/>
            <person name="Miranda-Saavedra D."/>
            <person name="Mourier T."/>
            <person name="Nagra H."/>
            <person name="Otto T.D."/>
            <person name="Rawlings N."/>
            <person name="Sanchez A."/>
            <person name="Sanders M."/>
            <person name="Subramaniam C."/>
            <person name="Tay Y."/>
            <person name="Dear P."/>
            <person name="Doerig C."/>
            <person name="Gruber A."/>
            <person name="Parkinson J."/>
            <person name="Shirley M."/>
            <person name="Wan K.L."/>
            <person name="Berriman M."/>
            <person name="Tomley F."/>
            <person name="Pain A."/>
        </authorList>
    </citation>
    <scope>NUCLEOTIDE SEQUENCE [LARGE SCALE GENOMIC DNA]</scope>
    <source>
        <strain evidence="2">Houghton</strain>
    </source>
</reference>
<dbReference type="Proteomes" id="UP000030747">
    <property type="component" value="Unassembled WGS sequence"/>
</dbReference>
<feature type="region of interest" description="Disordered" evidence="1">
    <location>
        <begin position="714"/>
        <end position="744"/>
    </location>
</feature>
<feature type="region of interest" description="Disordered" evidence="1">
    <location>
        <begin position="480"/>
        <end position="544"/>
    </location>
</feature>
<dbReference type="GeneID" id="25251901"/>
<dbReference type="OrthoDB" id="346138at2759"/>
<accession>U6KYX6</accession>
<reference evidence="2" key="2">
    <citation type="submission" date="2013-10" db="EMBL/GenBank/DDBJ databases">
        <authorList>
            <person name="Aslett M."/>
        </authorList>
    </citation>
    <scope>NUCLEOTIDE SEQUENCE [LARGE SCALE GENOMIC DNA]</scope>
    <source>
        <strain evidence="2">Houghton</strain>
    </source>
</reference>
<sequence>MDRIDTTTHKAELGCAEAYSQCGPAGSVNLAAEASQRTSIVPDHVSFYNDDQNDGPADCQETVDSPLLSTSLTGCSGNVLANMESRSASPNAIRELEEALWLAQEELAEEQRLRAEERKHYAVFHDEYLRLQEESIINSRRTTAAEVVAQASRSLARQAIEDKEYVARLLNQAQTELHCVIALVEDIMPRFKEKLCKLVEQGNTVVALLASRWPEARLRKQIEALGISDQPLARLALCHALKTKETTYAKVALQRCSDVSTSCPQSSRELLQYGRPLERPGADSQMKQSEVVEAVEDHEETAHAGQQIRKNSSQVEGLSGERARGHRLTAGPVGVGTDAACCLQANIRQPCHLPQGRKCPNLAGAPSSRMCLRNGVAVDRRPGSKGCVPAIISPKNGNKLVCTPAIVSARPRLQAAPPRKLKPLDAAVHLTPRNLRHPLPPLPFGKGAVLGAGRLAPRDLNHADRSDVAITKNNAHGEMFPWKKDTVSTPAASRRSTVRSERQPKEEHGLKHRDTQGHNSRPACLRSSSRQSLTQSKALSESSGLSAHFHMGTNLRATQPPPVKGATLRLNGIPSRMTYGAVLPSGKDPIKRQSVASFLKESEKLGPSGKVSQDENRIGRNKGTHEDLSSGLQKITMPPLPSCIQKSELTSGNVAGGHTEGSSTAAFSVAIDSERQNNTEKCSTNNRIVETPKAAPAFLGASRSEQMAAEFRQTGASQCKNESNADASKAAASVQGEHPKREEQSVLVPRTVGTSALQNTKHSASAHGGVFHSGAAWTLQNGASEAPLSGNTVVRQLRVANSGQSVTPQLPFLEASHVQRASVDFSGQKNAERPSWGTWSAQQIPAFGVARGTLPVNHQRLFLGRSFKAPDGWEPGTPYEKPVRTSLSENYKSSLQMHAKNFSAQHYHSYITQSAGELPVAASTAGRPPALAANNLPAYCVQQQLSLQQHTLHHPLIQCQPPHQPVRAVPNQQSHGPSNVQLIMRHVGPGFTARQRQHTWNPTAIGCANR</sequence>
<dbReference type="RefSeq" id="XP_013233916.1">
    <property type="nucleotide sequence ID" value="XM_013378462.1"/>
</dbReference>
<dbReference type="VEuPathDB" id="ToxoDB:ETH2_1555200"/>
<evidence type="ECO:0000313" key="3">
    <source>
        <dbReference type="Proteomes" id="UP000030747"/>
    </source>
</evidence>
<keyword evidence="3" id="KW-1185">Reference proteome</keyword>
<feature type="compositionally biased region" description="Basic and acidic residues" evidence="1">
    <location>
        <begin position="612"/>
        <end position="628"/>
    </location>
</feature>
<feature type="region of interest" description="Disordered" evidence="1">
    <location>
        <begin position="301"/>
        <end position="321"/>
    </location>
</feature>
<feature type="region of interest" description="Disordered" evidence="1">
    <location>
        <begin position="600"/>
        <end position="660"/>
    </location>
</feature>